<organism evidence="1 2">
    <name type="scientific">Perkinsus olseni</name>
    <name type="common">Perkinsus atlanticus</name>
    <dbReference type="NCBI Taxonomy" id="32597"/>
    <lineage>
        <taxon>Eukaryota</taxon>
        <taxon>Sar</taxon>
        <taxon>Alveolata</taxon>
        <taxon>Perkinsozoa</taxon>
        <taxon>Perkinsea</taxon>
        <taxon>Perkinsida</taxon>
        <taxon>Perkinsidae</taxon>
        <taxon>Perkinsus</taxon>
    </lineage>
</organism>
<accession>A0A7J6SF26</accession>
<comment type="caution">
    <text evidence="1">The sequence shown here is derived from an EMBL/GenBank/DDBJ whole genome shotgun (WGS) entry which is preliminary data.</text>
</comment>
<protein>
    <submittedName>
        <fullName evidence="1">Uncharacterized protein</fullName>
    </submittedName>
</protein>
<dbReference type="EMBL" id="JABANM010015121">
    <property type="protein sequence ID" value="KAF4731559.1"/>
    <property type="molecule type" value="Genomic_DNA"/>
</dbReference>
<reference evidence="1 2" key="1">
    <citation type="submission" date="2020-04" db="EMBL/GenBank/DDBJ databases">
        <title>Perkinsus olseni comparative genomics.</title>
        <authorList>
            <person name="Bogema D.R."/>
        </authorList>
    </citation>
    <scope>NUCLEOTIDE SEQUENCE [LARGE SCALE GENOMIC DNA]</scope>
    <source>
        <strain evidence="1">ATCC PRA-205</strain>
    </source>
</reference>
<gene>
    <name evidence="1" type="ORF">FOZ62_020211</name>
</gene>
<evidence type="ECO:0000313" key="1">
    <source>
        <dbReference type="EMBL" id="KAF4731559.1"/>
    </source>
</evidence>
<proteinExistence type="predicted"/>
<dbReference type="AlphaFoldDB" id="A0A7J6SF26"/>
<sequence>YREWAALSRLPGGVEGKKASGGRLCWSVGDNVHIPRNLHWQWSDGVQPDPEEVLKDFTFERLLNLDGPCRIVGSLVQGAEDAAVV</sequence>
<feature type="non-terminal residue" evidence="1">
    <location>
        <position position="1"/>
    </location>
</feature>
<dbReference type="Proteomes" id="UP000574390">
    <property type="component" value="Unassembled WGS sequence"/>
</dbReference>
<name>A0A7J6SF26_PEROL</name>
<evidence type="ECO:0000313" key="2">
    <source>
        <dbReference type="Proteomes" id="UP000574390"/>
    </source>
</evidence>